<evidence type="ECO:0000256" key="6">
    <source>
        <dbReference type="ARBA" id="ARBA00022801"/>
    </source>
</evidence>
<dbReference type="Proteomes" id="UP000410492">
    <property type="component" value="Unassembled WGS sequence"/>
</dbReference>
<keyword evidence="4" id="KW-0540">Nuclease</keyword>
<evidence type="ECO:0000256" key="7">
    <source>
        <dbReference type="ARBA" id="ARBA00023242"/>
    </source>
</evidence>
<dbReference type="AlphaFoldDB" id="A0A653D3M4"/>
<protein>
    <recommendedName>
        <fullName evidence="8">DDE Tnp4 domain-containing protein</fullName>
    </recommendedName>
</protein>
<name>A0A653D3M4_CALMS</name>
<evidence type="ECO:0000256" key="1">
    <source>
        <dbReference type="ARBA" id="ARBA00001968"/>
    </source>
</evidence>
<evidence type="ECO:0000256" key="4">
    <source>
        <dbReference type="ARBA" id="ARBA00022722"/>
    </source>
</evidence>
<comment type="subcellular location">
    <subcellularLocation>
        <location evidence="2">Nucleus</location>
    </subcellularLocation>
</comment>
<proteinExistence type="inferred from homology"/>
<comment type="similarity">
    <text evidence="3">Belongs to the HARBI1 family.</text>
</comment>
<dbReference type="GO" id="GO:0004518">
    <property type="term" value="F:nuclease activity"/>
    <property type="evidence" value="ECO:0007669"/>
    <property type="project" value="UniProtKB-KW"/>
</dbReference>
<evidence type="ECO:0000256" key="3">
    <source>
        <dbReference type="ARBA" id="ARBA00006958"/>
    </source>
</evidence>
<evidence type="ECO:0000313" key="9">
    <source>
        <dbReference type="EMBL" id="VEN54684.1"/>
    </source>
</evidence>
<keyword evidence="6" id="KW-0378">Hydrolase</keyword>
<dbReference type="GO" id="GO:0016787">
    <property type="term" value="F:hydrolase activity"/>
    <property type="evidence" value="ECO:0007669"/>
    <property type="project" value="UniProtKB-KW"/>
</dbReference>
<dbReference type="OrthoDB" id="6770542at2759"/>
<feature type="domain" description="DDE Tnp4" evidence="8">
    <location>
        <begin position="5"/>
        <end position="160"/>
    </location>
</feature>
<evidence type="ECO:0000256" key="5">
    <source>
        <dbReference type="ARBA" id="ARBA00022723"/>
    </source>
</evidence>
<sequence>VVCVIDATHVAVLKLVENEHIYVNRKGFHSKNVQIICDANLVILSVNANYGGSTHDSFVWRNSLVHTHMEQNYLEGDRSSWLLGDSGYTQQPWLMTPFRNTVANMPQRHYDNRLSLPRNTVKRCIGLLKMRFRCLAKERVLRYNPTKAGPIVNASCVLHNMCISANIEMDQQPQHDPELPAEEIGVFPPRVSQDGITHRNHILNMYFQ</sequence>
<keyword evidence="7" id="KW-0539">Nucleus</keyword>
<comment type="cofactor">
    <cofactor evidence="1">
        <name>a divalent metal cation</name>
        <dbReference type="ChEBI" id="CHEBI:60240"/>
    </cofactor>
</comment>
<reference evidence="9 10" key="1">
    <citation type="submission" date="2019-01" db="EMBL/GenBank/DDBJ databases">
        <authorList>
            <person name="Sayadi A."/>
        </authorList>
    </citation>
    <scope>NUCLEOTIDE SEQUENCE [LARGE SCALE GENOMIC DNA]</scope>
</reference>
<dbReference type="GO" id="GO:0046872">
    <property type="term" value="F:metal ion binding"/>
    <property type="evidence" value="ECO:0007669"/>
    <property type="project" value="UniProtKB-KW"/>
</dbReference>
<keyword evidence="5" id="KW-0479">Metal-binding</keyword>
<dbReference type="PANTHER" id="PTHR22930:SF85">
    <property type="entry name" value="GH03217P-RELATED"/>
    <property type="match status" value="1"/>
</dbReference>
<dbReference type="InterPro" id="IPR027806">
    <property type="entry name" value="HARBI1_dom"/>
</dbReference>
<evidence type="ECO:0000259" key="8">
    <source>
        <dbReference type="Pfam" id="PF13359"/>
    </source>
</evidence>
<evidence type="ECO:0000313" key="10">
    <source>
        <dbReference type="Proteomes" id="UP000410492"/>
    </source>
</evidence>
<gene>
    <name evidence="9" type="ORF">CALMAC_LOCUS14089</name>
</gene>
<dbReference type="InterPro" id="IPR045249">
    <property type="entry name" value="HARBI1-like"/>
</dbReference>
<dbReference type="GO" id="GO:0005634">
    <property type="term" value="C:nucleus"/>
    <property type="evidence" value="ECO:0007669"/>
    <property type="project" value="UniProtKB-SubCell"/>
</dbReference>
<keyword evidence="10" id="KW-1185">Reference proteome</keyword>
<dbReference type="Pfam" id="PF13359">
    <property type="entry name" value="DDE_Tnp_4"/>
    <property type="match status" value="1"/>
</dbReference>
<dbReference type="PANTHER" id="PTHR22930">
    <property type="match status" value="1"/>
</dbReference>
<dbReference type="EMBL" id="CAACVG010009981">
    <property type="protein sequence ID" value="VEN54684.1"/>
    <property type="molecule type" value="Genomic_DNA"/>
</dbReference>
<organism evidence="9 10">
    <name type="scientific">Callosobruchus maculatus</name>
    <name type="common">Southern cowpea weevil</name>
    <name type="synonym">Pulse bruchid</name>
    <dbReference type="NCBI Taxonomy" id="64391"/>
    <lineage>
        <taxon>Eukaryota</taxon>
        <taxon>Metazoa</taxon>
        <taxon>Ecdysozoa</taxon>
        <taxon>Arthropoda</taxon>
        <taxon>Hexapoda</taxon>
        <taxon>Insecta</taxon>
        <taxon>Pterygota</taxon>
        <taxon>Neoptera</taxon>
        <taxon>Endopterygota</taxon>
        <taxon>Coleoptera</taxon>
        <taxon>Polyphaga</taxon>
        <taxon>Cucujiformia</taxon>
        <taxon>Chrysomeloidea</taxon>
        <taxon>Chrysomelidae</taxon>
        <taxon>Bruchinae</taxon>
        <taxon>Bruchini</taxon>
        <taxon>Callosobruchus</taxon>
    </lineage>
</organism>
<evidence type="ECO:0000256" key="2">
    <source>
        <dbReference type="ARBA" id="ARBA00004123"/>
    </source>
</evidence>
<accession>A0A653D3M4</accession>
<feature type="non-terminal residue" evidence="9">
    <location>
        <position position="1"/>
    </location>
</feature>